<dbReference type="GO" id="GO:0010605">
    <property type="term" value="P:negative regulation of macromolecule metabolic process"/>
    <property type="evidence" value="ECO:0007669"/>
    <property type="project" value="UniProtKB-ARBA"/>
</dbReference>
<dbReference type="GO" id="GO:0043634">
    <property type="term" value="P:polyadenylation-dependent ncRNA catabolic process"/>
    <property type="evidence" value="ECO:0007669"/>
    <property type="project" value="TreeGrafter"/>
</dbReference>
<dbReference type="GO" id="GO:0031123">
    <property type="term" value="P:RNA 3'-end processing"/>
    <property type="evidence" value="ECO:0007669"/>
    <property type="project" value="TreeGrafter"/>
</dbReference>
<feature type="region of interest" description="Disordered" evidence="5">
    <location>
        <begin position="1"/>
        <end position="386"/>
    </location>
</feature>
<evidence type="ECO:0000259" key="6">
    <source>
        <dbReference type="Pfam" id="PF03828"/>
    </source>
</evidence>
<comment type="similarity">
    <text evidence="1">Belongs to the DNA polymerase type-B-like family.</text>
</comment>
<dbReference type="EMBL" id="JAUIQD010000005">
    <property type="protein sequence ID" value="KAK3349626.1"/>
    <property type="molecule type" value="Genomic_DNA"/>
</dbReference>
<dbReference type="GO" id="GO:0031499">
    <property type="term" value="C:TRAMP complex"/>
    <property type="evidence" value="ECO:0007669"/>
    <property type="project" value="TreeGrafter"/>
</dbReference>
<dbReference type="InterPro" id="IPR043519">
    <property type="entry name" value="NT_sf"/>
</dbReference>
<dbReference type="GO" id="GO:1990817">
    <property type="term" value="F:poly(A) RNA polymerase activity"/>
    <property type="evidence" value="ECO:0007669"/>
    <property type="project" value="UniProtKB-EC"/>
</dbReference>
<protein>
    <recommendedName>
        <fullName evidence="2">polynucleotide adenylyltransferase</fullName>
        <ecNumber evidence="2">2.7.7.19</ecNumber>
    </recommendedName>
</protein>
<dbReference type="GO" id="GO:0005730">
    <property type="term" value="C:nucleolus"/>
    <property type="evidence" value="ECO:0007669"/>
    <property type="project" value="TreeGrafter"/>
</dbReference>
<feature type="domain" description="Poly(A) RNA polymerase mitochondrial-like central palm" evidence="7">
    <location>
        <begin position="436"/>
        <end position="571"/>
    </location>
</feature>
<feature type="domain" description="PAP-associated" evidence="6">
    <location>
        <begin position="637"/>
        <end position="694"/>
    </location>
</feature>
<dbReference type="InterPro" id="IPR045862">
    <property type="entry name" value="Trf4-like"/>
</dbReference>
<dbReference type="InterPro" id="IPR054708">
    <property type="entry name" value="MTPAP-like_central"/>
</dbReference>
<feature type="compositionally biased region" description="Basic and acidic residues" evidence="5">
    <location>
        <begin position="38"/>
        <end position="53"/>
    </location>
</feature>
<evidence type="ECO:0000256" key="2">
    <source>
        <dbReference type="ARBA" id="ARBA00012388"/>
    </source>
</evidence>
<feature type="compositionally biased region" description="Pro residues" evidence="5">
    <location>
        <begin position="85"/>
        <end position="97"/>
    </location>
</feature>
<evidence type="ECO:0000256" key="4">
    <source>
        <dbReference type="ARBA" id="ARBA00022842"/>
    </source>
</evidence>
<dbReference type="Pfam" id="PF03828">
    <property type="entry name" value="PAP_assoc"/>
    <property type="match status" value="1"/>
</dbReference>
<reference evidence="8" key="2">
    <citation type="submission" date="2023-06" db="EMBL/GenBank/DDBJ databases">
        <authorList>
            <consortium name="Lawrence Berkeley National Laboratory"/>
            <person name="Haridas S."/>
            <person name="Hensen N."/>
            <person name="Bonometti L."/>
            <person name="Westerberg I."/>
            <person name="Brannstrom I.O."/>
            <person name="Guillou S."/>
            <person name="Cros-Aarteil S."/>
            <person name="Calhoun S."/>
            <person name="Kuo A."/>
            <person name="Mondo S."/>
            <person name="Pangilinan J."/>
            <person name="Riley R."/>
            <person name="Labutti K."/>
            <person name="Andreopoulos B."/>
            <person name="Lipzen A."/>
            <person name="Chen C."/>
            <person name="Yanf M."/>
            <person name="Daum C."/>
            <person name="Ng V."/>
            <person name="Clum A."/>
            <person name="Steindorff A."/>
            <person name="Ohm R."/>
            <person name="Martin F."/>
            <person name="Silar P."/>
            <person name="Natvig D."/>
            <person name="Lalanne C."/>
            <person name="Gautier V."/>
            <person name="Ament-Velasquez S.L."/>
            <person name="Kruys A."/>
            <person name="Hutchinson M.I."/>
            <person name="Powell A.J."/>
            <person name="Barry K."/>
            <person name="Miller A.N."/>
            <person name="Grigoriev I.V."/>
            <person name="Debuchy R."/>
            <person name="Gladieux P."/>
            <person name="Thoren M.H."/>
            <person name="Johannesson H."/>
        </authorList>
    </citation>
    <scope>NUCLEOTIDE SEQUENCE</scope>
    <source>
        <strain evidence="8">CBS 955.72</strain>
    </source>
</reference>
<feature type="compositionally biased region" description="Basic and acidic residues" evidence="5">
    <location>
        <begin position="192"/>
        <end position="203"/>
    </location>
</feature>
<dbReference type="AlphaFoldDB" id="A0AAJ0HFC2"/>
<keyword evidence="4" id="KW-0460">Magnesium</keyword>
<keyword evidence="9" id="KW-1185">Reference proteome</keyword>
<dbReference type="Gene3D" id="3.30.460.10">
    <property type="entry name" value="Beta Polymerase, domain 2"/>
    <property type="match status" value="1"/>
</dbReference>
<evidence type="ECO:0000313" key="8">
    <source>
        <dbReference type="EMBL" id="KAK3349626.1"/>
    </source>
</evidence>
<dbReference type="Pfam" id="PF22600">
    <property type="entry name" value="MTPAP-like_central"/>
    <property type="match status" value="1"/>
</dbReference>
<dbReference type="PANTHER" id="PTHR23092">
    <property type="entry name" value="POLY(A) RNA POLYMERASE"/>
    <property type="match status" value="1"/>
</dbReference>
<comment type="caution">
    <text evidence="8">The sequence shown here is derived from an EMBL/GenBank/DDBJ whole genome shotgun (WGS) entry which is preliminary data.</text>
</comment>
<keyword evidence="3" id="KW-0479">Metal-binding</keyword>
<dbReference type="PANTHER" id="PTHR23092:SF15">
    <property type="entry name" value="INACTIVE NON-CANONICAL POLY(A) RNA POLYMERASE PROTEIN TRF4-2-RELATED"/>
    <property type="match status" value="1"/>
</dbReference>
<dbReference type="Proteomes" id="UP001275084">
    <property type="component" value="Unassembled WGS sequence"/>
</dbReference>
<feature type="compositionally biased region" description="Polar residues" evidence="5">
    <location>
        <begin position="241"/>
        <end position="253"/>
    </location>
</feature>
<name>A0AAJ0HFC2_9PEZI</name>
<dbReference type="Gene3D" id="1.10.1410.10">
    <property type="match status" value="1"/>
</dbReference>
<feature type="region of interest" description="Disordered" evidence="5">
    <location>
        <begin position="756"/>
        <end position="778"/>
    </location>
</feature>
<feature type="compositionally biased region" description="Basic and acidic residues" evidence="5">
    <location>
        <begin position="1"/>
        <end position="14"/>
    </location>
</feature>
<feature type="compositionally biased region" description="Acidic residues" evidence="5">
    <location>
        <begin position="211"/>
        <end position="228"/>
    </location>
</feature>
<dbReference type="SUPFAM" id="SSF81631">
    <property type="entry name" value="PAP/OAS1 substrate-binding domain"/>
    <property type="match status" value="1"/>
</dbReference>
<gene>
    <name evidence="8" type="ORF">B0T25DRAFT_591874</name>
</gene>
<dbReference type="EC" id="2.7.7.19" evidence="2"/>
<sequence>MAPGSRDYREDRNPPSRPSSSRNGPSSLPARPPPPASRDNRDGRDNRDNRDSYRPASHGRHNRNDSYSRSGDSRYGDSRSHNDYAPPPSSSNYPGPPGVDNYRPPQSTFDFRAPKPAGVQEMPVDTYRPQEGRQTRSRRGGRRDFDQPINHHGRRREGAPPPPSRTSGYAGKKPWRPFVAAEREFLTSSHTTGDERSFYKDDGVTYLPLDDLSDSDEAEMDISGDDDEASAKPSHKRARFTTDQSSPGNSAPKWSNPDPYTALPPPESSQPAKKKDVVQLIRKARVQKEAQSSLPSAAEEFISCDFSDEESDQGGKSASFGVTGAPSGPRSSGMAPMRESPRNRASHNDLPPPPPPTSPPPPPPPSSFRDPSSSALGTRKRTHDDLIKVLDPKLSKASAVPEKGRILPAWREVKDQNPTPWIVEDHSKSISPGLWLHKEIIDFYEYVRPREFEERMRQEVIQDLKDVCRNLFQDAEVYPFGSYPTGLYLPTSDMDLVVVSDQHLSGHGPPKYDLKKWMFKFGDGLRNTGRVHKRELEFIPRAKVPIVKFIESRSFLKVDISFENLTGLQGVKTFLAWKEQYPAMPILVTMVKHLLAMRGLNEPVNGGIGGFSVICLVVSMLQQMPQVQSRTMDPMHHLGDLFMHFLDLYGSRFKYSTTAISLNPPKYIPKNKVKTFVYRNVDRFSIIDPNNPSNDIAGGSLNTPKIVNAFRDAFYTLKGQMFALGRKPVPYDSVLRPIFGGNYSSFHEQRDHLEKLSRERLPKRETVPTKPDGYSRHR</sequence>
<feature type="compositionally biased region" description="Pro residues" evidence="5">
    <location>
        <begin position="350"/>
        <end position="366"/>
    </location>
</feature>
<feature type="compositionally biased region" description="Basic and acidic residues" evidence="5">
    <location>
        <begin position="62"/>
        <end position="82"/>
    </location>
</feature>
<dbReference type="CDD" id="cd05402">
    <property type="entry name" value="NT_PAP_TUTase"/>
    <property type="match status" value="1"/>
</dbReference>
<dbReference type="GO" id="GO:0046872">
    <property type="term" value="F:metal ion binding"/>
    <property type="evidence" value="ECO:0007669"/>
    <property type="project" value="UniProtKB-KW"/>
</dbReference>
<dbReference type="InterPro" id="IPR002058">
    <property type="entry name" value="PAP_assoc"/>
</dbReference>
<evidence type="ECO:0000256" key="5">
    <source>
        <dbReference type="SAM" id="MobiDB-lite"/>
    </source>
</evidence>
<evidence type="ECO:0000313" key="9">
    <source>
        <dbReference type="Proteomes" id="UP001275084"/>
    </source>
</evidence>
<evidence type="ECO:0000259" key="7">
    <source>
        <dbReference type="Pfam" id="PF22600"/>
    </source>
</evidence>
<organism evidence="8 9">
    <name type="scientific">Lasiosphaeria hispida</name>
    <dbReference type="NCBI Taxonomy" id="260671"/>
    <lineage>
        <taxon>Eukaryota</taxon>
        <taxon>Fungi</taxon>
        <taxon>Dikarya</taxon>
        <taxon>Ascomycota</taxon>
        <taxon>Pezizomycotina</taxon>
        <taxon>Sordariomycetes</taxon>
        <taxon>Sordariomycetidae</taxon>
        <taxon>Sordariales</taxon>
        <taxon>Lasiosphaeriaceae</taxon>
        <taxon>Lasiosphaeria</taxon>
    </lineage>
</organism>
<dbReference type="SUPFAM" id="SSF81301">
    <property type="entry name" value="Nucleotidyltransferase"/>
    <property type="match status" value="1"/>
</dbReference>
<feature type="compositionally biased region" description="Low complexity" evidence="5">
    <location>
        <begin position="18"/>
        <end position="29"/>
    </location>
</feature>
<evidence type="ECO:0000256" key="1">
    <source>
        <dbReference type="ARBA" id="ARBA00008593"/>
    </source>
</evidence>
<evidence type="ECO:0000256" key="3">
    <source>
        <dbReference type="ARBA" id="ARBA00022723"/>
    </source>
</evidence>
<proteinExistence type="inferred from homology"/>
<accession>A0AAJ0HFC2</accession>
<dbReference type="GO" id="GO:0003729">
    <property type="term" value="F:mRNA binding"/>
    <property type="evidence" value="ECO:0007669"/>
    <property type="project" value="TreeGrafter"/>
</dbReference>
<reference evidence="8" key="1">
    <citation type="journal article" date="2023" name="Mol. Phylogenet. Evol.">
        <title>Genome-scale phylogeny and comparative genomics of the fungal order Sordariales.</title>
        <authorList>
            <person name="Hensen N."/>
            <person name="Bonometti L."/>
            <person name="Westerberg I."/>
            <person name="Brannstrom I.O."/>
            <person name="Guillou S."/>
            <person name="Cros-Aarteil S."/>
            <person name="Calhoun S."/>
            <person name="Haridas S."/>
            <person name="Kuo A."/>
            <person name="Mondo S."/>
            <person name="Pangilinan J."/>
            <person name="Riley R."/>
            <person name="LaButti K."/>
            <person name="Andreopoulos B."/>
            <person name="Lipzen A."/>
            <person name="Chen C."/>
            <person name="Yan M."/>
            <person name="Daum C."/>
            <person name="Ng V."/>
            <person name="Clum A."/>
            <person name="Steindorff A."/>
            <person name="Ohm R.A."/>
            <person name="Martin F."/>
            <person name="Silar P."/>
            <person name="Natvig D.O."/>
            <person name="Lalanne C."/>
            <person name="Gautier V."/>
            <person name="Ament-Velasquez S.L."/>
            <person name="Kruys A."/>
            <person name="Hutchinson M.I."/>
            <person name="Powell A.J."/>
            <person name="Barry K."/>
            <person name="Miller A.N."/>
            <person name="Grigoriev I.V."/>
            <person name="Debuchy R."/>
            <person name="Gladieux P."/>
            <person name="Hiltunen Thoren M."/>
            <person name="Johannesson H."/>
        </authorList>
    </citation>
    <scope>NUCLEOTIDE SEQUENCE</scope>
    <source>
        <strain evidence="8">CBS 955.72</strain>
    </source>
</reference>